<dbReference type="Proteomes" id="UP000051184">
    <property type="component" value="Unassembled WGS sequence"/>
</dbReference>
<organism evidence="1 2">
    <name type="scientific">Cognatishimia activa</name>
    <dbReference type="NCBI Taxonomy" id="1715691"/>
    <lineage>
        <taxon>Bacteria</taxon>
        <taxon>Pseudomonadati</taxon>
        <taxon>Pseudomonadota</taxon>
        <taxon>Alphaproteobacteria</taxon>
        <taxon>Rhodobacterales</taxon>
        <taxon>Paracoccaceae</taxon>
        <taxon>Cognatishimia</taxon>
    </lineage>
</organism>
<dbReference type="EMBL" id="CYUE01000012">
    <property type="protein sequence ID" value="CUK25282.1"/>
    <property type="molecule type" value="Genomic_DNA"/>
</dbReference>
<dbReference type="STRING" id="1715691.TA5113_02851"/>
<gene>
    <name evidence="1" type="ORF">TA5114_01080</name>
</gene>
<proteinExistence type="predicted"/>
<sequence>MPCFWADGLLWVAKIALTDMHGGSLTPIDELTDESLRGNLSKFAPNWDGSEKLWRHTGPELQEITALAMRRGVNKLGVEFIDDAAGRKDRRRVNIIGV</sequence>
<name>A0A0P1INX0_9RHOB</name>
<dbReference type="AlphaFoldDB" id="A0A0P1INX0"/>
<keyword evidence="2" id="KW-1185">Reference proteome</keyword>
<evidence type="ECO:0000313" key="1">
    <source>
        <dbReference type="EMBL" id="CUK25282.1"/>
    </source>
</evidence>
<evidence type="ECO:0000313" key="2">
    <source>
        <dbReference type="Proteomes" id="UP000051184"/>
    </source>
</evidence>
<accession>A0A0P1INX0</accession>
<reference evidence="2" key="1">
    <citation type="submission" date="2015-09" db="EMBL/GenBank/DDBJ databases">
        <authorList>
            <person name="Rodrigo-Torres Lidia"/>
            <person name="Arahal R.David."/>
        </authorList>
    </citation>
    <scope>NUCLEOTIDE SEQUENCE [LARGE SCALE GENOMIC DNA]</scope>
    <source>
        <strain evidence="2">CECT 5114</strain>
    </source>
</reference>
<protein>
    <submittedName>
        <fullName evidence="1">Uncharacterized protein</fullName>
    </submittedName>
</protein>